<evidence type="ECO:0000256" key="4">
    <source>
        <dbReference type="ARBA" id="ARBA00022741"/>
    </source>
</evidence>
<dbReference type="InParanoid" id="B8MP72"/>
<dbReference type="GeneID" id="8098744"/>
<keyword evidence="5 10" id="KW-0067">ATP-binding</keyword>
<dbReference type="PANTHER" id="PTHR24223">
    <property type="entry name" value="ATP-BINDING CASSETTE SUB-FAMILY C"/>
    <property type="match status" value="1"/>
</dbReference>
<dbReference type="Proteomes" id="UP000001745">
    <property type="component" value="Unassembled WGS sequence"/>
</dbReference>
<dbReference type="GO" id="GO:0016020">
    <property type="term" value="C:membrane"/>
    <property type="evidence" value="ECO:0007669"/>
    <property type="project" value="UniProtKB-SubCell"/>
</dbReference>
<feature type="domain" description="ABC transmembrane type-1" evidence="9">
    <location>
        <begin position="1"/>
        <end position="218"/>
    </location>
</feature>
<dbReference type="InterPro" id="IPR036640">
    <property type="entry name" value="ABC1_TM_sf"/>
</dbReference>
<feature type="transmembrane region" description="Helical" evidence="8">
    <location>
        <begin position="170"/>
        <end position="193"/>
    </location>
</feature>
<dbReference type="GO" id="GO:0140359">
    <property type="term" value="F:ABC-type transporter activity"/>
    <property type="evidence" value="ECO:0007669"/>
    <property type="project" value="InterPro"/>
</dbReference>
<protein>
    <submittedName>
        <fullName evidence="10">ATP-binding cassette transporter, putative</fullName>
    </submittedName>
</protein>
<dbReference type="SUPFAM" id="SSF90123">
    <property type="entry name" value="ABC transporter transmembrane region"/>
    <property type="match status" value="1"/>
</dbReference>
<feature type="transmembrane region" description="Helical" evidence="8">
    <location>
        <begin position="81"/>
        <end position="102"/>
    </location>
</feature>
<dbReference type="EMBL" id="EQ962658">
    <property type="protein sequence ID" value="EED14311.1"/>
    <property type="molecule type" value="Genomic_DNA"/>
</dbReference>
<dbReference type="Gene3D" id="1.20.1560.10">
    <property type="entry name" value="ABC transporter type 1, transmembrane domain"/>
    <property type="match status" value="1"/>
</dbReference>
<keyword evidence="4" id="KW-0547">Nucleotide-binding</keyword>
<dbReference type="PhylomeDB" id="B8MP72"/>
<name>B8MP72_TALSN</name>
<dbReference type="AlphaFoldDB" id="B8MP72"/>
<evidence type="ECO:0000256" key="6">
    <source>
        <dbReference type="ARBA" id="ARBA00022989"/>
    </source>
</evidence>
<keyword evidence="3 8" id="KW-0812">Transmembrane</keyword>
<evidence type="ECO:0000256" key="2">
    <source>
        <dbReference type="ARBA" id="ARBA00022448"/>
    </source>
</evidence>
<dbReference type="GO" id="GO:0005524">
    <property type="term" value="F:ATP binding"/>
    <property type="evidence" value="ECO:0007669"/>
    <property type="project" value="UniProtKB-KW"/>
</dbReference>
<comment type="subcellular location">
    <subcellularLocation>
        <location evidence="1">Membrane</location>
        <topology evidence="1">Multi-pass membrane protein</topology>
    </subcellularLocation>
</comment>
<dbReference type="HOGENOM" id="CLU_883327_0_0_1"/>
<dbReference type="PANTHER" id="PTHR24223:SF404">
    <property type="entry name" value="ABC MULTIDRUG TRANSPORTER (EUROFUNG)-RELATED"/>
    <property type="match status" value="1"/>
</dbReference>
<evidence type="ECO:0000256" key="3">
    <source>
        <dbReference type="ARBA" id="ARBA00022692"/>
    </source>
</evidence>
<sequence>MSKAVYWRQTLRFLTMIRSGLISMIYTQTLDMSATALKDSETITLISTDVERIVTNMRNLHELWASILEVGVAIWLLEREVWIACIIPLVISLGSVLAMVPVSTRFGQAQKRWIECVQDQLAMTSSMVSRMKTVQILGLSDILFKTVSRLREVEVQTSARFRKLLIWQIALSNIPVTLAPFATLTIYAVIALVRQDGSILSTTAFTTLALISILTDPLLVFCQAIPANIQAIACFSRIEKYYKNSTPLPVSSTTLSDDNIEENKESQPYKVSQAVNSPLVSFKNAEISRSSEKEPALKNLNLSICRGVVMIIGGG</sequence>
<evidence type="ECO:0000256" key="5">
    <source>
        <dbReference type="ARBA" id="ARBA00022840"/>
    </source>
</evidence>
<evidence type="ECO:0000313" key="10">
    <source>
        <dbReference type="EMBL" id="EED14311.1"/>
    </source>
</evidence>
<dbReference type="VEuPathDB" id="FungiDB:TSTA_105230"/>
<dbReference type="OMA" id="CQAIPAN"/>
<dbReference type="RefSeq" id="XP_002486549.1">
    <property type="nucleotide sequence ID" value="XM_002486504.1"/>
</dbReference>
<evidence type="ECO:0000256" key="7">
    <source>
        <dbReference type="ARBA" id="ARBA00023136"/>
    </source>
</evidence>
<evidence type="ECO:0000256" key="1">
    <source>
        <dbReference type="ARBA" id="ARBA00004141"/>
    </source>
</evidence>
<dbReference type="STRING" id="441959.B8MP72"/>
<evidence type="ECO:0000259" key="9">
    <source>
        <dbReference type="PROSITE" id="PS50929"/>
    </source>
</evidence>
<proteinExistence type="predicted"/>
<keyword evidence="7 8" id="KW-0472">Membrane</keyword>
<dbReference type="InterPro" id="IPR011527">
    <property type="entry name" value="ABC1_TM_dom"/>
</dbReference>
<reference evidence="11" key="1">
    <citation type="journal article" date="2015" name="Genome Announc.">
        <title>Genome sequence of the AIDS-associated pathogen Penicillium marneffei (ATCC18224) and its near taxonomic relative Talaromyces stipitatus (ATCC10500).</title>
        <authorList>
            <person name="Nierman W.C."/>
            <person name="Fedorova-Abrams N.D."/>
            <person name="Andrianopoulos A."/>
        </authorList>
    </citation>
    <scope>NUCLEOTIDE SEQUENCE [LARGE SCALE GENOMIC DNA]</scope>
    <source>
        <strain evidence="11">ATCC 10500 / CBS 375.48 / QM 6759 / NRRL 1006</strain>
    </source>
</reference>
<evidence type="ECO:0000313" key="11">
    <source>
        <dbReference type="Proteomes" id="UP000001745"/>
    </source>
</evidence>
<organism evidence="10 11">
    <name type="scientific">Talaromyces stipitatus (strain ATCC 10500 / CBS 375.48 / QM 6759 / NRRL 1006)</name>
    <name type="common">Penicillium stipitatum</name>
    <dbReference type="NCBI Taxonomy" id="441959"/>
    <lineage>
        <taxon>Eukaryota</taxon>
        <taxon>Fungi</taxon>
        <taxon>Dikarya</taxon>
        <taxon>Ascomycota</taxon>
        <taxon>Pezizomycotina</taxon>
        <taxon>Eurotiomycetes</taxon>
        <taxon>Eurotiomycetidae</taxon>
        <taxon>Eurotiales</taxon>
        <taxon>Trichocomaceae</taxon>
        <taxon>Talaromyces</taxon>
        <taxon>Talaromyces sect. Talaromyces</taxon>
    </lineage>
</organism>
<keyword evidence="6 8" id="KW-1133">Transmembrane helix</keyword>
<dbReference type="eggNOG" id="KOG0054">
    <property type="taxonomic scope" value="Eukaryota"/>
</dbReference>
<evidence type="ECO:0000256" key="8">
    <source>
        <dbReference type="SAM" id="Phobius"/>
    </source>
</evidence>
<keyword evidence="2" id="KW-0813">Transport</keyword>
<dbReference type="OrthoDB" id="6500128at2759"/>
<dbReference type="FunFam" id="1.20.1560.10:FF:000055">
    <property type="entry name" value="ABC multidrug transporter (Eurofung)"/>
    <property type="match status" value="1"/>
</dbReference>
<dbReference type="InterPro" id="IPR050173">
    <property type="entry name" value="ABC_transporter_C-like"/>
</dbReference>
<gene>
    <name evidence="10" type="ORF">TSTA_105230</name>
</gene>
<accession>B8MP72</accession>
<keyword evidence="11" id="KW-1185">Reference proteome</keyword>
<dbReference type="PROSITE" id="PS50929">
    <property type="entry name" value="ABC_TM1F"/>
    <property type="match status" value="1"/>
</dbReference>